<dbReference type="InterPro" id="IPR050709">
    <property type="entry name" value="Biotin_Carboxyl_Carrier/Decarb"/>
</dbReference>
<dbReference type="CDD" id="cd06850">
    <property type="entry name" value="biotinyl_domain"/>
    <property type="match status" value="1"/>
</dbReference>
<comment type="caution">
    <text evidence="3">The sequence shown here is derived from an EMBL/GenBank/DDBJ whole genome shotgun (WGS) entry which is preliminary data.</text>
</comment>
<dbReference type="PROSITE" id="PS00188">
    <property type="entry name" value="BIOTIN"/>
    <property type="match status" value="1"/>
</dbReference>
<dbReference type="InterPro" id="IPR000089">
    <property type="entry name" value="Biotin_lipoyl"/>
</dbReference>
<gene>
    <name evidence="3" type="ORF">BN2476_630111</name>
</gene>
<sequence length="204" mass="21872">MSNLNGTGRSRTAAFHVTSDADSNESVDVTLASADANIIDVIVDETRLHIEIQHVDCGVDQCSMPRRLHCTVDGVPREFSIGKTADGRIHVLADGYAAQFDVRAGRKRASVMSESKRTGSKSPLIVAPMPATVLEILVHIGSHVHVNDPVMRVEAMKMITTLNASVNGVVRGITVTENQTVRAGETLIRIEPVNEIAAPSLTIA</sequence>
<dbReference type="AlphaFoldDB" id="A0A1N7SLW3"/>
<evidence type="ECO:0000313" key="3">
    <source>
        <dbReference type="EMBL" id="SIT48322.1"/>
    </source>
</evidence>
<proteinExistence type="predicted"/>
<dbReference type="SUPFAM" id="SSF51230">
    <property type="entry name" value="Single hybrid motif"/>
    <property type="match status" value="1"/>
</dbReference>
<evidence type="ECO:0000313" key="4">
    <source>
        <dbReference type="Proteomes" id="UP000195569"/>
    </source>
</evidence>
<reference evidence="3" key="1">
    <citation type="submission" date="2016-12" db="EMBL/GenBank/DDBJ databases">
        <authorList>
            <person name="Moulin L."/>
        </authorList>
    </citation>
    <scope>NUCLEOTIDE SEQUENCE [LARGE SCALE GENOMIC DNA]</scope>
    <source>
        <strain evidence="3">STM 7183</strain>
    </source>
</reference>
<keyword evidence="1" id="KW-0092">Biotin</keyword>
<evidence type="ECO:0000259" key="2">
    <source>
        <dbReference type="PROSITE" id="PS50968"/>
    </source>
</evidence>
<evidence type="ECO:0000256" key="1">
    <source>
        <dbReference type="ARBA" id="ARBA00023267"/>
    </source>
</evidence>
<dbReference type="RefSeq" id="WP_087737927.1">
    <property type="nucleotide sequence ID" value="NZ_CYGY02000063.1"/>
</dbReference>
<accession>A0A1N7SLW3</accession>
<dbReference type="EMBL" id="CYGY02000063">
    <property type="protein sequence ID" value="SIT48322.1"/>
    <property type="molecule type" value="Genomic_DNA"/>
</dbReference>
<dbReference type="InterPro" id="IPR001882">
    <property type="entry name" value="Biotin_BS"/>
</dbReference>
<dbReference type="Proteomes" id="UP000195569">
    <property type="component" value="Unassembled WGS sequence"/>
</dbReference>
<dbReference type="Gene3D" id="2.40.50.100">
    <property type="match status" value="1"/>
</dbReference>
<keyword evidence="4" id="KW-1185">Reference proteome</keyword>
<dbReference type="PROSITE" id="PS50968">
    <property type="entry name" value="BIOTINYL_LIPOYL"/>
    <property type="match status" value="1"/>
</dbReference>
<dbReference type="OrthoDB" id="6463532at2"/>
<dbReference type="PANTHER" id="PTHR45266:SF3">
    <property type="entry name" value="OXALOACETATE DECARBOXYLASE ALPHA CHAIN"/>
    <property type="match status" value="1"/>
</dbReference>
<feature type="domain" description="Lipoyl-binding" evidence="2">
    <location>
        <begin position="117"/>
        <end position="191"/>
    </location>
</feature>
<name>A0A1N7SLW3_9BURK</name>
<protein>
    <recommendedName>
        <fullName evidence="2">Lipoyl-binding domain-containing protein</fullName>
    </recommendedName>
</protein>
<organism evidence="3 4">
    <name type="scientific">Paraburkholderia piptadeniae</name>
    <dbReference type="NCBI Taxonomy" id="1701573"/>
    <lineage>
        <taxon>Bacteria</taxon>
        <taxon>Pseudomonadati</taxon>
        <taxon>Pseudomonadota</taxon>
        <taxon>Betaproteobacteria</taxon>
        <taxon>Burkholderiales</taxon>
        <taxon>Burkholderiaceae</taxon>
        <taxon>Paraburkholderia</taxon>
    </lineage>
</organism>
<dbReference type="PANTHER" id="PTHR45266">
    <property type="entry name" value="OXALOACETATE DECARBOXYLASE ALPHA CHAIN"/>
    <property type="match status" value="1"/>
</dbReference>
<dbReference type="Pfam" id="PF00364">
    <property type="entry name" value="Biotin_lipoyl"/>
    <property type="match status" value="1"/>
</dbReference>
<dbReference type="InterPro" id="IPR011053">
    <property type="entry name" value="Single_hybrid_motif"/>
</dbReference>